<evidence type="ECO:0000259" key="2">
    <source>
        <dbReference type="SMART" id="SM00382"/>
    </source>
</evidence>
<dbReference type="GO" id="GO:0005524">
    <property type="term" value="F:ATP binding"/>
    <property type="evidence" value="ECO:0007669"/>
    <property type="project" value="InterPro"/>
</dbReference>
<dbReference type="SMART" id="SM00382">
    <property type="entry name" value="AAA"/>
    <property type="match status" value="1"/>
</dbReference>
<dbReference type="AlphaFoldDB" id="A0A1G5RRG0"/>
<reference evidence="3 4" key="1">
    <citation type="submission" date="2016-10" db="EMBL/GenBank/DDBJ databases">
        <authorList>
            <person name="de Groot N.N."/>
        </authorList>
    </citation>
    <scope>NUCLEOTIDE SEQUENCE [LARGE SCALE GENOMIC DNA]</scope>
    <source>
        <strain evidence="3 4">DSM 2784</strain>
    </source>
</reference>
<keyword evidence="4" id="KW-1185">Reference proteome</keyword>
<keyword evidence="1" id="KW-0175">Coiled coil</keyword>
<dbReference type="STRING" id="1120920.SAMN03080599_00322"/>
<protein>
    <submittedName>
        <fullName evidence="3">DNA replication protein DnaC</fullName>
    </submittedName>
</protein>
<dbReference type="InterPro" id="IPR020591">
    <property type="entry name" value="Chromosome_initiator_DnaA-like"/>
</dbReference>
<dbReference type="NCBIfam" id="NF005304">
    <property type="entry name" value="PRK06835.1"/>
    <property type="match status" value="1"/>
</dbReference>
<dbReference type="GO" id="GO:0006260">
    <property type="term" value="P:DNA replication"/>
    <property type="evidence" value="ECO:0007669"/>
    <property type="project" value="TreeGrafter"/>
</dbReference>
<dbReference type="InterPro" id="IPR002611">
    <property type="entry name" value="IstB_ATP-bd"/>
</dbReference>
<dbReference type="RefSeq" id="WP_092589199.1">
    <property type="nucleotide sequence ID" value="NZ_FMWL01000001.1"/>
</dbReference>
<proteinExistence type="predicted"/>
<dbReference type="Gene3D" id="3.40.50.300">
    <property type="entry name" value="P-loop containing nucleotide triphosphate hydrolases"/>
    <property type="match status" value="1"/>
</dbReference>
<name>A0A1G5RRG0_9FIRM</name>
<sequence length="325" mass="37969">MKNRIRDIQTAYQLRRDRARYDQERRQNEIYDKVPQIRAIDEEIARTGLKLSKLVLYGHVDPEKAIRDLEEAMKKLKNERAFLMTEHNFPLDYAEMKYTCPLCSDTGHLPNGQLCKCYRQQLIEHAYDMSNLKSVLSRENFSAFDFSLFSDEPFKNETLTPRDNMKEILSISEGFVHEFGKKYDNLLFYGATGLGKTFLCHAIAKALLDKGHTVIYQTAFGLIKLLEKYTFGEAGRSEAAEAYQMLFESDLLIIDDLGTEMVNTFTNTEIFNLINTRLLRQKPMILSTNLTPVQLRETYSERVASRLFGEFRFLYFYGKDLRWEV</sequence>
<gene>
    <name evidence="3" type="ORF">SAMN03080599_00322</name>
</gene>
<dbReference type="InterPro" id="IPR027417">
    <property type="entry name" value="P-loop_NTPase"/>
</dbReference>
<organism evidence="3 4">
    <name type="scientific">Acidaminobacter hydrogenoformans DSM 2784</name>
    <dbReference type="NCBI Taxonomy" id="1120920"/>
    <lineage>
        <taxon>Bacteria</taxon>
        <taxon>Bacillati</taxon>
        <taxon>Bacillota</taxon>
        <taxon>Clostridia</taxon>
        <taxon>Peptostreptococcales</taxon>
        <taxon>Acidaminobacteraceae</taxon>
        <taxon>Acidaminobacter</taxon>
    </lineage>
</organism>
<dbReference type="OrthoDB" id="9776217at2"/>
<dbReference type="PANTHER" id="PTHR30050">
    <property type="entry name" value="CHROMOSOMAL REPLICATION INITIATOR PROTEIN DNAA"/>
    <property type="match status" value="1"/>
</dbReference>
<dbReference type="EMBL" id="FMWL01000001">
    <property type="protein sequence ID" value="SCZ76597.1"/>
    <property type="molecule type" value="Genomic_DNA"/>
</dbReference>
<dbReference type="PANTHER" id="PTHR30050:SF4">
    <property type="entry name" value="ATP-BINDING PROTEIN RV3427C IN INSERTION SEQUENCE-RELATED"/>
    <property type="match status" value="1"/>
</dbReference>
<dbReference type="Proteomes" id="UP000199208">
    <property type="component" value="Unassembled WGS sequence"/>
</dbReference>
<dbReference type="PRINTS" id="PR00051">
    <property type="entry name" value="DNAA"/>
</dbReference>
<evidence type="ECO:0000256" key="1">
    <source>
        <dbReference type="SAM" id="Coils"/>
    </source>
</evidence>
<dbReference type="SUPFAM" id="SSF52540">
    <property type="entry name" value="P-loop containing nucleoside triphosphate hydrolases"/>
    <property type="match status" value="1"/>
</dbReference>
<feature type="coiled-coil region" evidence="1">
    <location>
        <begin position="59"/>
        <end position="86"/>
    </location>
</feature>
<dbReference type="InterPro" id="IPR003593">
    <property type="entry name" value="AAA+_ATPase"/>
</dbReference>
<accession>A0A1G5RRG0</accession>
<feature type="domain" description="AAA+ ATPase" evidence="2">
    <location>
        <begin position="182"/>
        <end position="309"/>
    </location>
</feature>
<dbReference type="CDD" id="cd00009">
    <property type="entry name" value="AAA"/>
    <property type="match status" value="1"/>
</dbReference>
<evidence type="ECO:0000313" key="3">
    <source>
        <dbReference type="EMBL" id="SCZ76597.1"/>
    </source>
</evidence>
<evidence type="ECO:0000313" key="4">
    <source>
        <dbReference type="Proteomes" id="UP000199208"/>
    </source>
</evidence>
<dbReference type="Pfam" id="PF01695">
    <property type="entry name" value="IstB_IS21"/>
    <property type="match status" value="1"/>
</dbReference>